<keyword evidence="4 6" id="KW-0378">Hydrolase</keyword>
<dbReference type="InterPro" id="IPR002562">
    <property type="entry name" value="3'-5'_exonuclease_dom"/>
</dbReference>
<dbReference type="SUPFAM" id="SSF53098">
    <property type="entry name" value="Ribonuclease H-like"/>
    <property type="match status" value="1"/>
</dbReference>
<comment type="cofactor">
    <cofactor evidence="6">
        <name>a divalent metal cation</name>
        <dbReference type="ChEBI" id="CHEBI:60240"/>
    </cofactor>
</comment>
<dbReference type="InterPro" id="IPR044876">
    <property type="entry name" value="HRDC_dom_sf"/>
</dbReference>
<protein>
    <recommendedName>
        <fullName evidence="6">Ribonuclease D</fullName>
        <shortName evidence="6">RNase D</shortName>
        <ecNumber evidence="6">3.1.13.5</ecNumber>
    </recommendedName>
</protein>
<dbReference type="InterPro" id="IPR002121">
    <property type="entry name" value="HRDC_dom"/>
</dbReference>
<evidence type="ECO:0000313" key="8">
    <source>
        <dbReference type="EMBL" id="MBO1322129.1"/>
    </source>
</evidence>
<evidence type="ECO:0000256" key="1">
    <source>
        <dbReference type="ARBA" id="ARBA00022490"/>
    </source>
</evidence>
<comment type="caution">
    <text evidence="8">The sequence shown here is derived from an EMBL/GenBank/DDBJ whole genome shotgun (WGS) entry which is preliminary data.</text>
</comment>
<proteinExistence type="inferred from homology"/>
<keyword evidence="5 6" id="KW-0269">Exonuclease</keyword>
<evidence type="ECO:0000256" key="4">
    <source>
        <dbReference type="ARBA" id="ARBA00022801"/>
    </source>
</evidence>
<dbReference type="NCBIfam" id="TIGR01388">
    <property type="entry name" value="rnd"/>
    <property type="match status" value="1"/>
</dbReference>
<keyword evidence="1 6" id="KW-0963">Cytoplasm</keyword>
<comment type="subcellular location">
    <subcellularLocation>
        <location evidence="6">Cytoplasm</location>
    </subcellularLocation>
</comment>
<name>A0A8J7QE20_9BACT</name>
<dbReference type="InterPro" id="IPR012337">
    <property type="entry name" value="RNaseH-like_sf"/>
</dbReference>
<dbReference type="Proteomes" id="UP000664417">
    <property type="component" value="Unassembled WGS sequence"/>
</dbReference>
<dbReference type="Pfam" id="PF00570">
    <property type="entry name" value="HRDC"/>
    <property type="match status" value="1"/>
</dbReference>
<keyword evidence="2 6" id="KW-0819">tRNA processing</keyword>
<dbReference type="GO" id="GO:0000166">
    <property type="term" value="F:nucleotide binding"/>
    <property type="evidence" value="ECO:0007669"/>
    <property type="project" value="InterPro"/>
</dbReference>
<accession>A0A8J7QE20</accession>
<evidence type="ECO:0000313" key="9">
    <source>
        <dbReference type="Proteomes" id="UP000664417"/>
    </source>
</evidence>
<sequence>MQIDIATNQALADLCENAEGQAYITLDTEFIRERTFFPVLALIQVSWPGQEPVLIDPLPITNWDPFHELLCTPETIKVLHSSRQDLEIFFNQMGTIPKPVFDTQIAASMCGFGDQISYAALIAKTLGVQLKKGDSFTNWLQRPLTEAQVRYARDDVAYLPDAYEKLVELAEKQGRLKWIQQETRDQLNDNLFRNDPENLWRKVKKVGQLKEKDLVVMQALAVWRDKKAREQDKPVRFVLSDEVMVELAKMDQLTLDSLRSRRGIHPKFVNRFGEHLLKIHAEAREVPKSQWPRLKESRRRGPSSKAENLADLAWILIKEIAQRANMAPANIILKRELAPFIDATLQGRDTSQYGICGGWRKEMVGDLLIKLLDGQMTIRVENHHIIWDDHGIKDD</sequence>
<dbReference type="InterPro" id="IPR010997">
    <property type="entry name" value="HRDC-like_sf"/>
</dbReference>
<dbReference type="PANTHER" id="PTHR47649">
    <property type="entry name" value="RIBONUCLEASE D"/>
    <property type="match status" value="1"/>
</dbReference>
<gene>
    <name evidence="6 8" type="primary">rnd</name>
    <name evidence="8" type="ORF">J3U88_26875</name>
</gene>
<dbReference type="RefSeq" id="WP_207862099.1">
    <property type="nucleotide sequence ID" value="NZ_JAFREP010000031.1"/>
</dbReference>
<comment type="function">
    <text evidence="6">Exonuclease involved in the 3' processing of various precursor tRNAs. Initiates hydrolysis at the 3'-terminus of an RNA molecule and releases 5'-mononucleotides.</text>
</comment>
<dbReference type="GO" id="GO:0005737">
    <property type="term" value="C:cytoplasm"/>
    <property type="evidence" value="ECO:0007669"/>
    <property type="project" value="UniProtKB-SubCell"/>
</dbReference>
<dbReference type="SUPFAM" id="SSF47819">
    <property type="entry name" value="HRDC-like"/>
    <property type="match status" value="2"/>
</dbReference>
<dbReference type="InterPro" id="IPR051086">
    <property type="entry name" value="RNase_D-like"/>
</dbReference>
<evidence type="ECO:0000256" key="5">
    <source>
        <dbReference type="ARBA" id="ARBA00022839"/>
    </source>
</evidence>
<dbReference type="AlphaFoldDB" id="A0A8J7QE20"/>
<dbReference type="EC" id="3.1.13.5" evidence="6"/>
<dbReference type="PROSITE" id="PS50967">
    <property type="entry name" value="HRDC"/>
    <property type="match status" value="1"/>
</dbReference>
<evidence type="ECO:0000256" key="6">
    <source>
        <dbReference type="HAMAP-Rule" id="MF_01899"/>
    </source>
</evidence>
<dbReference type="HAMAP" id="MF_01899">
    <property type="entry name" value="RNase_D"/>
    <property type="match status" value="1"/>
</dbReference>
<evidence type="ECO:0000256" key="3">
    <source>
        <dbReference type="ARBA" id="ARBA00022722"/>
    </source>
</evidence>
<dbReference type="SMART" id="SM00341">
    <property type="entry name" value="HRDC"/>
    <property type="match status" value="1"/>
</dbReference>
<dbReference type="CDD" id="cd06142">
    <property type="entry name" value="RNaseD_exo"/>
    <property type="match status" value="1"/>
</dbReference>
<dbReference type="InterPro" id="IPR036397">
    <property type="entry name" value="RNaseH_sf"/>
</dbReference>
<keyword evidence="9" id="KW-1185">Reference proteome</keyword>
<organism evidence="8 9">
    <name type="scientific">Acanthopleuribacter pedis</name>
    <dbReference type="NCBI Taxonomy" id="442870"/>
    <lineage>
        <taxon>Bacteria</taxon>
        <taxon>Pseudomonadati</taxon>
        <taxon>Acidobacteriota</taxon>
        <taxon>Holophagae</taxon>
        <taxon>Acanthopleuribacterales</taxon>
        <taxon>Acanthopleuribacteraceae</taxon>
        <taxon>Acanthopleuribacter</taxon>
    </lineage>
</organism>
<dbReference type="Pfam" id="PF01612">
    <property type="entry name" value="DNA_pol_A_exo1"/>
    <property type="match status" value="1"/>
</dbReference>
<comment type="similarity">
    <text evidence="6">Belongs to the RNase D family.</text>
</comment>
<dbReference type="Gene3D" id="1.10.150.80">
    <property type="entry name" value="HRDC domain"/>
    <property type="match status" value="1"/>
</dbReference>
<dbReference type="GO" id="GO:0008408">
    <property type="term" value="F:3'-5' exonuclease activity"/>
    <property type="evidence" value="ECO:0007669"/>
    <property type="project" value="InterPro"/>
</dbReference>
<dbReference type="GO" id="GO:0003676">
    <property type="term" value="F:nucleic acid binding"/>
    <property type="evidence" value="ECO:0007669"/>
    <property type="project" value="InterPro"/>
</dbReference>
<evidence type="ECO:0000256" key="2">
    <source>
        <dbReference type="ARBA" id="ARBA00022694"/>
    </source>
</evidence>
<feature type="domain" description="HRDC" evidence="7">
    <location>
        <begin position="210"/>
        <end position="290"/>
    </location>
</feature>
<dbReference type="GO" id="GO:0033890">
    <property type="term" value="F:ribonuclease D activity"/>
    <property type="evidence" value="ECO:0007669"/>
    <property type="project" value="UniProtKB-UniRule"/>
</dbReference>
<dbReference type="PANTHER" id="PTHR47649:SF1">
    <property type="entry name" value="RIBONUCLEASE D"/>
    <property type="match status" value="1"/>
</dbReference>
<dbReference type="GO" id="GO:0042780">
    <property type="term" value="P:tRNA 3'-end processing"/>
    <property type="evidence" value="ECO:0007669"/>
    <property type="project" value="UniProtKB-UniRule"/>
</dbReference>
<keyword evidence="3 6" id="KW-0540">Nuclease</keyword>
<reference evidence="8" key="1">
    <citation type="submission" date="2021-03" db="EMBL/GenBank/DDBJ databases">
        <authorList>
            <person name="Wang G."/>
        </authorList>
    </citation>
    <scope>NUCLEOTIDE SEQUENCE</scope>
    <source>
        <strain evidence="8">KCTC 12899</strain>
    </source>
</reference>
<dbReference type="SMART" id="SM00474">
    <property type="entry name" value="35EXOc"/>
    <property type="match status" value="1"/>
</dbReference>
<dbReference type="EMBL" id="JAFREP010000031">
    <property type="protein sequence ID" value="MBO1322129.1"/>
    <property type="molecule type" value="Genomic_DNA"/>
</dbReference>
<dbReference type="Gene3D" id="3.30.420.10">
    <property type="entry name" value="Ribonuclease H-like superfamily/Ribonuclease H"/>
    <property type="match status" value="1"/>
</dbReference>
<dbReference type="InterPro" id="IPR006292">
    <property type="entry name" value="RNase_D"/>
</dbReference>
<comment type="catalytic activity">
    <reaction evidence="6">
        <text>Exonucleolytic cleavage that removes extra residues from the 3'-terminus of tRNA to produce 5'-mononucleotides.</text>
        <dbReference type="EC" id="3.1.13.5"/>
    </reaction>
</comment>
<evidence type="ECO:0000259" key="7">
    <source>
        <dbReference type="PROSITE" id="PS50967"/>
    </source>
</evidence>